<dbReference type="EMBL" id="LR824008">
    <property type="protein sequence ID" value="CAH0604887.1"/>
    <property type="molecule type" value="Genomic_DNA"/>
</dbReference>
<evidence type="ECO:0000313" key="2">
    <source>
        <dbReference type="Proteomes" id="UP001154114"/>
    </source>
</evidence>
<accession>A0A9P0FWR5</accession>
<dbReference type="AlphaFoldDB" id="A0A9P0FWR5"/>
<reference evidence="1" key="1">
    <citation type="submission" date="2021-12" db="EMBL/GenBank/DDBJ databases">
        <authorList>
            <person name="King R."/>
        </authorList>
    </citation>
    <scope>NUCLEOTIDE SEQUENCE</scope>
</reference>
<proteinExistence type="predicted"/>
<sequence>MEADSTTYDSSSKTEVAEPALPFNTCPGNLQLYNELISNNGEQRLECQLVERLQGLGLLPAVVKCPTAKPNCNVICKTARVIDRVQWVCEGCTKRQPIRVGSFFYRLQCSILQTLQLILAWCEDADLEVAAAHFGVKPKVATQIFDKLDELAIKEQSTRKLGGENSVVLAEMYPDCVNRLSPDTTDQPHVHRILMLADTNHIPTSYWLHVIRDDNKKTPSGDPDTQALTLEVEEVLRRVVVPGSLVVAGNTLPAVDAATNIQQLLLHCDADMQHFLSTRMWKQALSLCVAARSVCSSTGGAAAGAQRYLSTALHRRRYDDGFFSHTLTAIAAEYTENI</sequence>
<evidence type="ECO:0000313" key="1">
    <source>
        <dbReference type="EMBL" id="CAH0604887.1"/>
    </source>
</evidence>
<dbReference type="OrthoDB" id="6226069at2759"/>
<gene>
    <name evidence="1" type="ORF">CINC_LOCUS11242</name>
</gene>
<name>A0A9P0FWR5_CHRIL</name>
<dbReference type="Proteomes" id="UP001154114">
    <property type="component" value="Chromosome 5"/>
</dbReference>
<keyword evidence="2" id="KW-1185">Reference proteome</keyword>
<protein>
    <submittedName>
        <fullName evidence="1">Uncharacterized protein</fullName>
    </submittedName>
</protein>
<organism evidence="1 2">
    <name type="scientific">Chrysodeixis includens</name>
    <name type="common">Soybean looper</name>
    <name type="synonym">Pseudoplusia includens</name>
    <dbReference type="NCBI Taxonomy" id="689277"/>
    <lineage>
        <taxon>Eukaryota</taxon>
        <taxon>Metazoa</taxon>
        <taxon>Ecdysozoa</taxon>
        <taxon>Arthropoda</taxon>
        <taxon>Hexapoda</taxon>
        <taxon>Insecta</taxon>
        <taxon>Pterygota</taxon>
        <taxon>Neoptera</taxon>
        <taxon>Endopterygota</taxon>
        <taxon>Lepidoptera</taxon>
        <taxon>Glossata</taxon>
        <taxon>Ditrysia</taxon>
        <taxon>Noctuoidea</taxon>
        <taxon>Noctuidae</taxon>
        <taxon>Plusiinae</taxon>
        <taxon>Chrysodeixis</taxon>
    </lineage>
</organism>